<keyword evidence="1" id="KW-1185">Reference proteome</keyword>
<dbReference type="KEGG" id="soy:115884649"/>
<dbReference type="PANTHER" id="PTHR36688:SF1">
    <property type="entry name" value="ENDONUCLEASE_EXONUCLEASE_PHOSPHATASE DOMAIN-CONTAINING PROTEIN"/>
    <property type="match status" value="1"/>
</dbReference>
<dbReference type="Proteomes" id="UP000504635">
    <property type="component" value="Unplaced"/>
</dbReference>
<organism evidence="1 2">
    <name type="scientific">Sitophilus oryzae</name>
    <name type="common">Rice weevil</name>
    <name type="synonym">Curculio oryzae</name>
    <dbReference type="NCBI Taxonomy" id="7048"/>
    <lineage>
        <taxon>Eukaryota</taxon>
        <taxon>Metazoa</taxon>
        <taxon>Ecdysozoa</taxon>
        <taxon>Arthropoda</taxon>
        <taxon>Hexapoda</taxon>
        <taxon>Insecta</taxon>
        <taxon>Pterygota</taxon>
        <taxon>Neoptera</taxon>
        <taxon>Endopterygota</taxon>
        <taxon>Coleoptera</taxon>
        <taxon>Polyphaga</taxon>
        <taxon>Cucujiformia</taxon>
        <taxon>Curculionidae</taxon>
        <taxon>Dryophthorinae</taxon>
        <taxon>Sitophilus</taxon>
    </lineage>
</organism>
<evidence type="ECO:0000313" key="2">
    <source>
        <dbReference type="RefSeq" id="XP_030759165.1"/>
    </source>
</evidence>
<dbReference type="RefSeq" id="XP_030759165.1">
    <property type="nucleotide sequence ID" value="XM_030903305.1"/>
</dbReference>
<dbReference type="PANTHER" id="PTHR36688">
    <property type="entry name" value="ENDO/EXONUCLEASE/PHOSPHATASE DOMAIN-CONTAINING PROTEIN"/>
    <property type="match status" value="1"/>
</dbReference>
<name>A0A6J2Y869_SITOR</name>
<sequence length="181" mass="20415">MNLKQTYLISPPLVDLQQPNKLANSELSVQFENTTLKHNKNPKYLGVTLDRTLSFKEHLSKTADELKTRNIILNLCGTSWGASNSTLRSSALGLVYSDAEYCAPVWLNSPHFHKIDAQTNNTMRMIAGVIKSTPTQWLPVLSLCTESLTRYWTTENCRSIQTSRMLTTTASDLENHPPRPH</sequence>
<dbReference type="GeneID" id="115884649"/>
<reference evidence="2" key="1">
    <citation type="submission" date="2025-08" db="UniProtKB">
        <authorList>
            <consortium name="RefSeq"/>
        </authorList>
    </citation>
    <scope>IDENTIFICATION</scope>
    <source>
        <tissue evidence="2">Gonads</tissue>
    </source>
</reference>
<dbReference type="InterPro" id="IPR052560">
    <property type="entry name" value="RdDP_mobile_element"/>
</dbReference>
<accession>A0A6J2Y869</accession>
<dbReference type="AlphaFoldDB" id="A0A6J2Y869"/>
<protein>
    <submittedName>
        <fullName evidence="2">Uncharacterized protein LOC115884649</fullName>
    </submittedName>
</protein>
<gene>
    <name evidence="2" type="primary">LOC115884649</name>
</gene>
<evidence type="ECO:0000313" key="1">
    <source>
        <dbReference type="Proteomes" id="UP000504635"/>
    </source>
</evidence>
<dbReference type="InParanoid" id="A0A6J2Y869"/>
<dbReference type="OrthoDB" id="409048at2759"/>
<proteinExistence type="predicted"/>